<evidence type="ECO:0000256" key="4">
    <source>
        <dbReference type="ARBA" id="ARBA00022741"/>
    </source>
</evidence>
<feature type="region of interest" description="Disordered" evidence="10">
    <location>
        <begin position="488"/>
        <end position="518"/>
    </location>
</feature>
<keyword evidence="13" id="KW-1185">Reference proteome</keyword>
<evidence type="ECO:0000313" key="13">
    <source>
        <dbReference type="Proteomes" id="UP000285146"/>
    </source>
</evidence>
<gene>
    <name evidence="12" type="ORF">VPNG_06404</name>
</gene>
<dbReference type="PROSITE" id="PS50011">
    <property type="entry name" value="PROTEIN_KINASE_DOM"/>
    <property type="match status" value="1"/>
</dbReference>
<keyword evidence="3" id="KW-0808">Transferase</keyword>
<proteinExistence type="predicted"/>
<evidence type="ECO:0000256" key="6">
    <source>
        <dbReference type="ARBA" id="ARBA00022840"/>
    </source>
</evidence>
<dbReference type="Pfam" id="PF00069">
    <property type="entry name" value="Pkinase"/>
    <property type="match status" value="1"/>
</dbReference>
<evidence type="ECO:0000256" key="10">
    <source>
        <dbReference type="SAM" id="MobiDB-lite"/>
    </source>
</evidence>
<dbReference type="InterPro" id="IPR017441">
    <property type="entry name" value="Protein_kinase_ATP_BS"/>
</dbReference>
<dbReference type="GO" id="GO:0005737">
    <property type="term" value="C:cytoplasm"/>
    <property type="evidence" value="ECO:0007669"/>
    <property type="project" value="TreeGrafter"/>
</dbReference>
<dbReference type="Proteomes" id="UP000285146">
    <property type="component" value="Unassembled WGS sequence"/>
</dbReference>
<dbReference type="SUPFAM" id="SSF56112">
    <property type="entry name" value="Protein kinase-like (PK-like)"/>
    <property type="match status" value="1"/>
</dbReference>
<keyword evidence="4 9" id="KW-0547">Nucleotide-binding</keyword>
<evidence type="ECO:0000256" key="8">
    <source>
        <dbReference type="ARBA" id="ARBA00048679"/>
    </source>
</evidence>
<comment type="catalytic activity">
    <reaction evidence="8">
        <text>L-seryl-[protein] + ATP = O-phospho-L-seryl-[protein] + ADP + H(+)</text>
        <dbReference type="Rhea" id="RHEA:17989"/>
        <dbReference type="Rhea" id="RHEA-COMP:9863"/>
        <dbReference type="Rhea" id="RHEA-COMP:11604"/>
        <dbReference type="ChEBI" id="CHEBI:15378"/>
        <dbReference type="ChEBI" id="CHEBI:29999"/>
        <dbReference type="ChEBI" id="CHEBI:30616"/>
        <dbReference type="ChEBI" id="CHEBI:83421"/>
        <dbReference type="ChEBI" id="CHEBI:456216"/>
        <dbReference type="EC" id="2.7.11.1"/>
    </reaction>
</comment>
<keyword evidence="2" id="KW-0723">Serine/threonine-protein kinase</keyword>
<name>A0A423WZ58_9PEZI</name>
<reference evidence="12 13" key="1">
    <citation type="submission" date="2015-09" db="EMBL/GenBank/DDBJ databases">
        <title>Host preference determinants of Valsa canker pathogens revealed by comparative genomics.</title>
        <authorList>
            <person name="Yin Z."/>
            <person name="Huang L."/>
        </authorList>
    </citation>
    <scope>NUCLEOTIDE SEQUENCE [LARGE SCALE GENOMIC DNA]</scope>
    <source>
        <strain evidence="12 13">SXYLt</strain>
    </source>
</reference>
<keyword evidence="5" id="KW-0418">Kinase</keyword>
<evidence type="ECO:0000256" key="3">
    <source>
        <dbReference type="ARBA" id="ARBA00022679"/>
    </source>
</evidence>
<dbReference type="PROSITE" id="PS00107">
    <property type="entry name" value="PROTEIN_KINASE_ATP"/>
    <property type="match status" value="1"/>
</dbReference>
<dbReference type="InterPro" id="IPR011009">
    <property type="entry name" value="Kinase-like_dom_sf"/>
</dbReference>
<dbReference type="GO" id="GO:0004674">
    <property type="term" value="F:protein serine/threonine kinase activity"/>
    <property type="evidence" value="ECO:0007669"/>
    <property type="project" value="UniProtKB-KW"/>
</dbReference>
<accession>A0A423WZ58</accession>
<dbReference type="InterPro" id="IPR000719">
    <property type="entry name" value="Prot_kinase_dom"/>
</dbReference>
<dbReference type="STRING" id="1230097.A0A423WZ58"/>
<feature type="domain" description="Protein kinase" evidence="11">
    <location>
        <begin position="200"/>
        <end position="455"/>
    </location>
</feature>
<keyword evidence="6 9" id="KW-0067">ATP-binding</keyword>
<evidence type="ECO:0000256" key="2">
    <source>
        <dbReference type="ARBA" id="ARBA00022527"/>
    </source>
</evidence>
<dbReference type="EMBL" id="LKEB01000033">
    <property type="protein sequence ID" value="ROW08765.1"/>
    <property type="molecule type" value="Genomic_DNA"/>
</dbReference>
<evidence type="ECO:0000256" key="5">
    <source>
        <dbReference type="ARBA" id="ARBA00022777"/>
    </source>
</evidence>
<feature type="region of interest" description="Disordered" evidence="10">
    <location>
        <begin position="538"/>
        <end position="564"/>
    </location>
</feature>
<dbReference type="SMART" id="SM00220">
    <property type="entry name" value="S_TKc"/>
    <property type="match status" value="1"/>
</dbReference>
<dbReference type="InterPro" id="IPR008271">
    <property type="entry name" value="Ser/Thr_kinase_AS"/>
</dbReference>
<evidence type="ECO:0000256" key="7">
    <source>
        <dbReference type="ARBA" id="ARBA00047899"/>
    </source>
</evidence>
<comment type="caution">
    <text evidence="12">The sequence shown here is derived from an EMBL/GenBank/DDBJ whole genome shotgun (WGS) entry which is preliminary data.</text>
</comment>
<organism evidence="12 13">
    <name type="scientific">Cytospora leucostoma</name>
    <dbReference type="NCBI Taxonomy" id="1230097"/>
    <lineage>
        <taxon>Eukaryota</taxon>
        <taxon>Fungi</taxon>
        <taxon>Dikarya</taxon>
        <taxon>Ascomycota</taxon>
        <taxon>Pezizomycotina</taxon>
        <taxon>Sordariomycetes</taxon>
        <taxon>Sordariomycetidae</taxon>
        <taxon>Diaporthales</taxon>
        <taxon>Cytosporaceae</taxon>
        <taxon>Cytospora</taxon>
    </lineage>
</organism>
<dbReference type="EC" id="2.7.11.1" evidence="1"/>
<dbReference type="PANTHER" id="PTHR24361">
    <property type="entry name" value="MITOGEN-ACTIVATED KINASE KINASE KINASE"/>
    <property type="match status" value="1"/>
</dbReference>
<protein>
    <recommendedName>
        <fullName evidence="1">non-specific serine/threonine protein kinase</fullName>
        <ecNumber evidence="1">2.7.11.1</ecNumber>
    </recommendedName>
</protein>
<dbReference type="PROSITE" id="PS00108">
    <property type="entry name" value="PROTEIN_KINASE_ST"/>
    <property type="match status" value="1"/>
</dbReference>
<feature type="binding site" evidence="9">
    <location>
        <position position="229"/>
    </location>
    <ligand>
        <name>ATP</name>
        <dbReference type="ChEBI" id="CHEBI:30616"/>
    </ligand>
</feature>
<dbReference type="InterPro" id="IPR053235">
    <property type="entry name" value="Ser_Thr_kinase"/>
</dbReference>
<dbReference type="OrthoDB" id="4062651at2759"/>
<comment type="catalytic activity">
    <reaction evidence="7">
        <text>L-threonyl-[protein] + ATP = O-phospho-L-threonyl-[protein] + ADP + H(+)</text>
        <dbReference type="Rhea" id="RHEA:46608"/>
        <dbReference type="Rhea" id="RHEA-COMP:11060"/>
        <dbReference type="Rhea" id="RHEA-COMP:11605"/>
        <dbReference type="ChEBI" id="CHEBI:15378"/>
        <dbReference type="ChEBI" id="CHEBI:30013"/>
        <dbReference type="ChEBI" id="CHEBI:30616"/>
        <dbReference type="ChEBI" id="CHEBI:61977"/>
        <dbReference type="ChEBI" id="CHEBI:456216"/>
        <dbReference type="EC" id="2.7.11.1"/>
    </reaction>
</comment>
<dbReference type="GO" id="GO:0005524">
    <property type="term" value="F:ATP binding"/>
    <property type="evidence" value="ECO:0007669"/>
    <property type="project" value="UniProtKB-UniRule"/>
</dbReference>
<dbReference type="InParanoid" id="A0A423WZ58"/>
<evidence type="ECO:0000256" key="9">
    <source>
        <dbReference type="PROSITE-ProRule" id="PRU10141"/>
    </source>
</evidence>
<dbReference type="PANTHER" id="PTHR24361:SF433">
    <property type="entry name" value="PROTEIN KINASE DOMAIN-CONTAINING PROTEIN"/>
    <property type="match status" value="1"/>
</dbReference>
<dbReference type="Gene3D" id="1.10.510.10">
    <property type="entry name" value="Transferase(Phosphotransferase) domain 1"/>
    <property type="match status" value="1"/>
</dbReference>
<evidence type="ECO:0000259" key="11">
    <source>
        <dbReference type="PROSITE" id="PS50011"/>
    </source>
</evidence>
<dbReference type="AlphaFoldDB" id="A0A423WZ58"/>
<evidence type="ECO:0000256" key="1">
    <source>
        <dbReference type="ARBA" id="ARBA00012513"/>
    </source>
</evidence>
<sequence length="564" mass="62776">MPLPKPHRSALFSLYPLNQRAEEVVTHPSNAYLASCLDDALVLNICYGRSASGDKGTLATIGRNGDIIVEGSTIARVQCSFEIDLQTKIIMFYDRSHSQTCQVYGENATPFEHTRPSRKVVVRKNVNTIIGMGGVARNLIKFELRWHNGDPDETNDPIDAAVCEGNPRLARTMDEAEIALPSQRTRVHTRGSQQMKIRFQKTGNRIGVGQFGEVYKAVDLDAGKLVAVKILHPPPASKTVKGWTEIHQQTKREVEFLSRISCPHIIDYLGSQGWNTPNPQIFMGLKTGSLEQLVRSNSDLNPDIVFHHILQALGYLAFEGLIHRDVKPENILYVEKDNEHHFQLGDFGFSNYASMATTFAGTPKFMAPEMFREDMGLGSQTHKVDIWSLYVTMVWTLDIEGFREASGRFKSITECQNAISSIASGAQAVECIEPMARKDPEKRASAAQMLVELFGGRGLSTPRAMVPCLILGTETPKAKAPTVTSLKRTRVSSRQRDAQDSENQFHMQKARHHPVTRRGISATPVTKTRRDQGLGRRTDVISTGRPWPSCHAGTTHPEVKKAPR</sequence>
<evidence type="ECO:0000313" key="12">
    <source>
        <dbReference type="EMBL" id="ROW08765.1"/>
    </source>
</evidence>